<dbReference type="AlphaFoldDB" id="A0A6J4RX26"/>
<dbReference type="Gene3D" id="3.40.30.10">
    <property type="entry name" value="Glutaredoxin"/>
    <property type="match status" value="1"/>
</dbReference>
<dbReference type="EMBL" id="CADCVU010000005">
    <property type="protein sequence ID" value="CAA9479274.1"/>
    <property type="molecule type" value="Genomic_DNA"/>
</dbReference>
<name>A0A6J4RX26_9ACTN</name>
<feature type="domain" description="Thioredoxin-like fold" evidence="2">
    <location>
        <begin position="15"/>
        <end position="152"/>
    </location>
</feature>
<organism evidence="3">
    <name type="scientific">uncultured Solirubrobacterales bacterium</name>
    <dbReference type="NCBI Taxonomy" id="768556"/>
    <lineage>
        <taxon>Bacteria</taxon>
        <taxon>Bacillati</taxon>
        <taxon>Actinomycetota</taxon>
        <taxon>Thermoleophilia</taxon>
        <taxon>Solirubrobacterales</taxon>
        <taxon>environmental samples</taxon>
    </lineage>
</organism>
<dbReference type="InterPro" id="IPR012336">
    <property type="entry name" value="Thioredoxin-like_fold"/>
</dbReference>
<proteinExistence type="predicted"/>
<dbReference type="SUPFAM" id="SSF52833">
    <property type="entry name" value="Thioredoxin-like"/>
    <property type="match status" value="1"/>
</dbReference>
<evidence type="ECO:0000259" key="2">
    <source>
        <dbReference type="Pfam" id="PF13462"/>
    </source>
</evidence>
<reference evidence="3" key="1">
    <citation type="submission" date="2020-02" db="EMBL/GenBank/DDBJ databases">
        <authorList>
            <person name="Meier V. D."/>
        </authorList>
    </citation>
    <scope>NUCLEOTIDE SEQUENCE</scope>
    <source>
        <strain evidence="3">AVDCRST_MAG45</strain>
    </source>
</reference>
<sequence>MADLRSAQPPEPGEDDHLRGPADAPLVVEYADYECPYCARTDAMLADSAVRHVFRHFPVPSKHPRARALAGAAEAAALQGRFWDMHELLFADQGRIDDPHLWERARRLELDLERFERDRRSEAVAERIARDFRSGVRAGVTTTPTLFVDGVAHPGVPGPELAARLARA</sequence>
<protein>
    <submittedName>
        <fullName evidence="3">Na+/H+ antiporter NhaA type</fullName>
    </submittedName>
</protein>
<accession>A0A6J4RX26</accession>
<dbReference type="Pfam" id="PF13462">
    <property type="entry name" value="Thioredoxin_4"/>
    <property type="match status" value="1"/>
</dbReference>
<feature type="region of interest" description="Disordered" evidence="1">
    <location>
        <begin position="1"/>
        <end position="21"/>
    </location>
</feature>
<gene>
    <name evidence="3" type="ORF">AVDCRST_MAG45-53</name>
</gene>
<evidence type="ECO:0000256" key="1">
    <source>
        <dbReference type="SAM" id="MobiDB-lite"/>
    </source>
</evidence>
<evidence type="ECO:0000313" key="3">
    <source>
        <dbReference type="EMBL" id="CAA9479274.1"/>
    </source>
</evidence>
<dbReference type="InterPro" id="IPR036249">
    <property type="entry name" value="Thioredoxin-like_sf"/>
</dbReference>